<dbReference type="RefSeq" id="WP_006313681.1">
    <property type="nucleotide sequence ID" value="NZ_ARZA01000181.1"/>
</dbReference>
<organism evidence="2 3">
    <name type="scientific">Caldisalinibacter kiritimatiensis</name>
    <dbReference type="NCBI Taxonomy" id="1304284"/>
    <lineage>
        <taxon>Bacteria</taxon>
        <taxon>Bacillati</taxon>
        <taxon>Bacillota</taxon>
        <taxon>Tissierellia</taxon>
        <taxon>Tissierellales</taxon>
        <taxon>Thermohalobacteraceae</taxon>
        <taxon>Caldisalinibacter</taxon>
    </lineage>
</organism>
<dbReference type="PANTHER" id="PTHR37166:SF1">
    <property type="entry name" value="PROTEIN FLAG"/>
    <property type="match status" value="1"/>
</dbReference>
<dbReference type="PATRIC" id="fig|1304284.3.peg.1549"/>
<dbReference type="PANTHER" id="PTHR37166">
    <property type="entry name" value="PROTEIN FLAG"/>
    <property type="match status" value="1"/>
</dbReference>
<dbReference type="Gene3D" id="3.30.160.170">
    <property type="entry name" value="FlaG-like"/>
    <property type="match status" value="1"/>
</dbReference>
<accession>R1CNV0</accession>
<dbReference type="SUPFAM" id="SSF160214">
    <property type="entry name" value="FlaG-like"/>
    <property type="match status" value="1"/>
</dbReference>
<keyword evidence="2" id="KW-0966">Cell projection</keyword>
<evidence type="ECO:0000313" key="3">
    <source>
        <dbReference type="Proteomes" id="UP000013378"/>
    </source>
</evidence>
<dbReference type="InterPro" id="IPR005186">
    <property type="entry name" value="FlaG"/>
</dbReference>
<gene>
    <name evidence="2" type="ORF">L21TH_1580</name>
</gene>
<reference evidence="2 3" key="1">
    <citation type="journal article" date="2015" name="Geomicrobiol. J.">
        <title>Caldisalinibacter kiritimatiensis gen. nov., sp. nov., a moderately thermohalophilic thiosulfate-reducing bacterium from a hypersaline microbial mat.</title>
        <authorList>
            <person name="Ben Hania W."/>
            <person name="Joseph M."/>
            <person name="Fiebig A."/>
            <person name="Bunk B."/>
            <person name="Klenk H.-P."/>
            <person name="Fardeau M.-L."/>
            <person name="Spring S."/>
        </authorList>
    </citation>
    <scope>NUCLEOTIDE SEQUENCE [LARGE SCALE GENOMIC DNA]</scope>
    <source>
        <strain evidence="2 3">L21-TH-D2</strain>
    </source>
</reference>
<name>R1CNV0_9FIRM</name>
<evidence type="ECO:0000256" key="1">
    <source>
        <dbReference type="SAM" id="MobiDB-lite"/>
    </source>
</evidence>
<dbReference type="InterPro" id="IPR035924">
    <property type="entry name" value="FlaG-like_sf"/>
</dbReference>
<keyword evidence="2" id="KW-0282">Flagellum</keyword>
<keyword evidence="3" id="KW-1185">Reference proteome</keyword>
<comment type="caution">
    <text evidence="2">The sequence shown here is derived from an EMBL/GenBank/DDBJ whole genome shotgun (WGS) entry which is preliminary data.</text>
</comment>
<proteinExistence type="predicted"/>
<dbReference type="EMBL" id="ARZA01000181">
    <property type="protein sequence ID" value="EOD00376.1"/>
    <property type="molecule type" value="Genomic_DNA"/>
</dbReference>
<sequence length="124" mass="14139">MRIDGVSSTSTIQRPQQVTTGDVNINKQKEDIKNIEQAALPTNKNEDKKFTEEELINAIEKANKGVKIYDRKLEFSIHEKTKEIMVKVIDTSTDEVIREIPPEKILDMVAKMWELAGILVDEKA</sequence>
<feature type="region of interest" description="Disordered" evidence="1">
    <location>
        <begin position="1"/>
        <end position="25"/>
    </location>
</feature>
<protein>
    <submittedName>
        <fullName evidence="2">Flagellin</fullName>
    </submittedName>
</protein>
<dbReference type="AlphaFoldDB" id="R1CNV0"/>
<keyword evidence="2" id="KW-0969">Cilium</keyword>
<dbReference type="Proteomes" id="UP000013378">
    <property type="component" value="Unassembled WGS sequence"/>
</dbReference>
<dbReference type="Pfam" id="PF03646">
    <property type="entry name" value="FlaG"/>
    <property type="match status" value="1"/>
</dbReference>
<dbReference type="STRING" id="1304284.L21TH_1580"/>
<dbReference type="eggNOG" id="COG1334">
    <property type="taxonomic scope" value="Bacteria"/>
</dbReference>
<evidence type="ECO:0000313" key="2">
    <source>
        <dbReference type="EMBL" id="EOD00376.1"/>
    </source>
</evidence>